<dbReference type="RefSeq" id="WP_007567707.1">
    <property type="nucleotide sequence ID" value="NZ_JBELQD010000013.1"/>
</dbReference>
<dbReference type="InterPro" id="IPR000182">
    <property type="entry name" value="GNAT_dom"/>
</dbReference>
<evidence type="ECO:0000256" key="1">
    <source>
        <dbReference type="ARBA" id="ARBA00022679"/>
    </source>
</evidence>
<evidence type="ECO:0000313" key="4">
    <source>
        <dbReference type="EMBL" id="MER2289252.1"/>
    </source>
</evidence>
<dbReference type="Proteomes" id="UP001432995">
    <property type="component" value="Unassembled WGS sequence"/>
</dbReference>
<dbReference type="Pfam" id="PF00583">
    <property type="entry name" value="Acetyltransf_1"/>
    <property type="match status" value="1"/>
</dbReference>
<proteinExistence type="predicted"/>
<dbReference type="Gene3D" id="3.40.630.30">
    <property type="match status" value="1"/>
</dbReference>
<keyword evidence="1 4" id="KW-0808">Transferase</keyword>
<dbReference type="SUPFAM" id="SSF55729">
    <property type="entry name" value="Acyl-CoA N-acyltransferases (Nat)"/>
    <property type="match status" value="1"/>
</dbReference>
<dbReference type="InterPro" id="IPR050832">
    <property type="entry name" value="Bact_Acetyltransf"/>
</dbReference>
<gene>
    <name evidence="4" type="ORF">ABS770_13370</name>
</gene>
<feature type="domain" description="N-acetyltransferase" evidence="3">
    <location>
        <begin position="10"/>
        <end position="176"/>
    </location>
</feature>
<accession>A0ABV1R3H7</accession>
<dbReference type="PANTHER" id="PTHR43877">
    <property type="entry name" value="AMINOALKYLPHOSPHONATE N-ACETYLTRANSFERASE-RELATED-RELATED"/>
    <property type="match status" value="1"/>
</dbReference>
<evidence type="ECO:0000256" key="2">
    <source>
        <dbReference type="ARBA" id="ARBA00023315"/>
    </source>
</evidence>
<protein>
    <submittedName>
        <fullName evidence="4">GNAT family N-acetyltransferase</fullName>
        <ecNumber evidence="4">2.3.1.-</ecNumber>
    </submittedName>
</protein>
<dbReference type="GO" id="GO:0016746">
    <property type="term" value="F:acyltransferase activity"/>
    <property type="evidence" value="ECO:0007669"/>
    <property type="project" value="UniProtKB-KW"/>
</dbReference>
<organism evidence="4 5">
    <name type="scientific">Methylobacterium brachiatum</name>
    <dbReference type="NCBI Taxonomy" id="269660"/>
    <lineage>
        <taxon>Bacteria</taxon>
        <taxon>Pseudomonadati</taxon>
        <taxon>Pseudomonadota</taxon>
        <taxon>Alphaproteobacteria</taxon>
        <taxon>Hyphomicrobiales</taxon>
        <taxon>Methylobacteriaceae</taxon>
        <taxon>Methylobacterium</taxon>
    </lineage>
</organism>
<dbReference type="EMBL" id="JBELQD010000013">
    <property type="protein sequence ID" value="MER2289252.1"/>
    <property type="molecule type" value="Genomic_DNA"/>
</dbReference>
<evidence type="ECO:0000313" key="5">
    <source>
        <dbReference type="Proteomes" id="UP001432995"/>
    </source>
</evidence>
<dbReference type="InterPro" id="IPR016181">
    <property type="entry name" value="Acyl_CoA_acyltransferase"/>
</dbReference>
<keyword evidence="2 4" id="KW-0012">Acyltransferase</keyword>
<dbReference type="PROSITE" id="PS51186">
    <property type="entry name" value="GNAT"/>
    <property type="match status" value="1"/>
</dbReference>
<name>A0ABV1R3H7_9HYPH</name>
<reference evidence="4" key="1">
    <citation type="submission" date="2024-06" db="EMBL/GenBank/DDBJ databases">
        <authorList>
            <person name="Campbell A.G."/>
        </authorList>
    </citation>
    <scope>NUCLEOTIDE SEQUENCE</scope>
    <source>
        <strain evidence="4">EM17</strain>
    </source>
</reference>
<dbReference type="EC" id="2.3.1.-" evidence="4"/>
<keyword evidence="5" id="KW-1185">Reference proteome</keyword>
<evidence type="ECO:0000259" key="3">
    <source>
        <dbReference type="PROSITE" id="PS51186"/>
    </source>
</evidence>
<comment type="caution">
    <text evidence="4">The sequence shown here is derived from an EMBL/GenBank/DDBJ whole genome shotgun (WGS) entry which is preliminary data.</text>
</comment>
<sequence length="190" mass="19853">MDPVPSMEAVTIRPAGLDDVPAIAAIHVAAWQETYAGLLPAEMIAAHTVETRLAAWTRILGGPESGTAVAVAEGAAGLVGFGSCGAQRTAELAADGFDGEVSAIYVLSAAQRRGTGSALMAALAAHLRRSGHRAASLWVLRDNATARRFYARLGGVVVGERVERRERATLVEVAYGWRDLAALRRGPVPG</sequence>